<dbReference type="InterPro" id="IPR035940">
    <property type="entry name" value="CAP_sf"/>
</dbReference>
<protein>
    <recommendedName>
        <fullName evidence="3">SCP domain-containing protein</fullName>
    </recommendedName>
</protein>
<sequence>MRQAIVDVHNKLREDLALGKVQGSSFWGDKLPKAADMRQMRYDCTLEKKALDDGVFKDNCTEVPPRQAFTDTGRNYRSITTMLFRRPLITPKDALVKVSNE</sequence>
<reference evidence="1 2" key="1">
    <citation type="submission" date="2015-09" db="EMBL/GenBank/DDBJ databases">
        <title>Draft genome of the parasitic nematode Teladorsagia circumcincta isolate WARC Sus (inbred).</title>
        <authorList>
            <person name="Mitreva M."/>
        </authorList>
    </citation>
    <scope>NUCLEOTIDE SEQUENCE [LARGE SCALE GENOMIC DNA]</scope>
    <source>
        <strain evidence="1 2">S</strain>
    </source>
</reference>
<evidence type="ECO:0008006" key="3">
    <source>
        <dbReference type="Google" id="ProtNLM"/>
    </source>
</evidence>
<accession>A0A2G9TDX1</accession>
<dbReference type="Proteomes" id="UP000230423">
    <property type="component" value="Unassembled WGS sequence"/>
</dbReference>
<gene>
    <name evidence="1" type="ORF">TELCIR_22454</name>
</gene>
<dbReference type="CDD" id="cd05380">
    <property type="entry name" value="CAP_euk"/>
    <property type="match status" value="1"/>
</dbReference>
<organism evidence="1 2">
    <name type="scientific">Teladorsagia circumcincta</name>
    <name type="common">Brown stomach worm</name>
    <name type="synonym">Ostertagia circumcincta</name>
    <dbReference type="NCBI Taxonomy" id="45464"/>
    <lineage>
        <taxon>Eukaryota</taxon>
        <taxon>Metazoa</taxon>
        <taxon>Ecdysozoa</taxon>
        <taxon>Nematoda</taxon>
        <taxon>Chromadorea</taxon>
        <taxon>Rhabditida</taxon>
        <taxon>Rhabditina</taxon>
        <taxon>Rhabditomorpha</taxon>
        <taxon>Strongyloidea</taxon>
        <taxon>Trichostrongylidae</taxon>
        <taxon>Teladorsagia</taxon>
    </lineage>
</organism>
<dbReference type="AlphaFoldDB" id="A0A2G9TDX1"/>
<evidence type="ECO:0000313" key="1">
    <source>
        <dbReference type="EMBL" id="PIO56151.1"/>
    </source>
</evidence>
<proteinExistence type="predicted"/>
<keyword evidence="2" id="KW-1185">Reference proteome</keyword>
<dbReference type="Gene3D" id="3.40.33.10">
    <property type="entry name" value="CAP"/>
    <property type="match status" value="1"/>
</dbReference>
<evidence type="ECO:0000313" key="2">
    <source>
        <dbReference type="Proteomes" id="UP000230423"/>
    </source>
</evidence>
<dbReference type="SUPFAM" id="SSF55797">
    <property type="entry name" value="PR-1-like"/>
    <property type="match status" value="1"/>
</dbReference>
<name>A0A2G9TDX1_TELCI</name>
<dbReference type="OrthoDB" id="5874910at2759"/>
<dbReference type="EMBL" id="KZ382124">
    <property type="protein sequence ID" value="PIO56151.1"/>
    <property type="molecule type" value="Genomic_DNA"/>
</dbReference>